<dbReference type="OrthoDB" id="2410195at2759"/>
<keyword evidence="1" id="KW-0489">Methyltransferase</keyword>
<accession>A0A0C2TI42</accession>
<evidence type="ECO:0000256" key="1">
    <source>
        <dbReference type="ARBA" id="ARBA00022603"/>
    </source>
</evidence>
<dbReference type="InterPro" id="IPR001077">
    <property type="entry name" value="COMT_C"/>
</dbReference>
<dbReference type="Pfam" id="PF00891">
    <property type="entry name" value="Methyltransf_2"/>
    <property type="match status" value="1"/>
</dbReference>
<dbReference type="Proteomes" id="UP000054549">
    <property type="component" value="Unassembled WGS sequence"/>
</dbReference>
<dbReference type="InterPro" id="IPR029063">
    <property type="entry name" value="SAM-dependent_MTases_sf"/>
</dbReference>
<dbReference type="STRING" id="946122.A0A0C2TI42"/>
<feature type="domain" description="O-methyltransferase C-terminal" evidence="4">
    <location>
        <begin position="219"/>
        <end position="382"/>
    </location>
</feature>
<evidence type="ECO:0000256" key="3">
    <source>
        <dbReference type="ARBA" id="ARBA00022691"/>
    </source>
</evidence>
<dbReference type="SUPFAM" id="SSF46785">
    <property type="entry name" value="Winged helix' DNA-binding domain"/>
    <property type="match status" value="1"/>
</dbReference>
<dbReference type="Gene3D" id="3.40.50.150">
    <property type="entry name" value="Vaccinia Virus protein VP39"/>
    <property type="match status" value="1"/>
</dbReference>
<sequence length="478" mass="52840">MSTQLRQLLDLINGAAATLDKSCSVNGTRIPDPHEPFDPESEAFRTDPIAENAANIIGAAALQLAALVLPPHLVMFSMIGGQWNCAALRLCLDTHVTEILREAGPEGMHVKDIEAKNGIDASKMARCLRLLSIQHVYREVKPDVFANTRLSTLLDTLKPSKKIIADPEHKHDHTNGFPAFASFLLDEWFKSSAYLLENITDPKTRKSGDPADAPFARSDVHGKSIWEFYGQPEKKVREQRFNIGMKGLLSMLPGNFASEAFDWRSLPKDALVVDVGGGVGMVPMAVAREHSHLKFIIQDRPTVIWKQEIPSALQSGRVKLEAHDFFTTQPQKDASVFILKHILHNWADDYSLTILKHLRAAATPPKTRLICIDAILPYACRNAASSAGGIPGAFTVEAPEPLIANWGLVSGTAFYMDSIMMMACNSQERTIGQFDELFRKAGWKIVAVRHGNATRPLALAAIEAVPIEYERKQPRSRL</sequence>
<dbReference type="InterPro" id="IPR036388">
    <property type="entry name" value="WH-like_DNA-bd_sf"/>
</dbReference>
<name>A0A0C2TI42_AMAMK</name>
<reference evidence="5 6" key="1">
    <citation type="submission" date="2014-04" db="EMBL/GenBank/DDBJ databases">
        <title>Evolutionary Origins and Diversification of the Mycorrhizal Mutualists.</title>
        <authorList>
            <consortium name="DOE Joint Genome Institute"/>
            <consortium name="Mycorrhizal Genomics Consortium"/>
            <person name="Kohler A."/>
            <person name="Kuo A."/>
            <person name="Nagy L.G."/>
            <person name="Floudas D."/>
            <person name="Copeland A."/>
            <person name="Barry K.W."/>
            <person name="Cichocki N."/>
            <person name="Veneault-Fourrey C."/>
            <person name="LaButti K."/>
            <person name="Lindquist E.A."/>
            <person name="Lipzen A."/>
            <person name="Lundell T."/>
            <person name="Morin E."/>
            <person name="Murat C."/>
            <person name="Riley R."/>
            <person name="Ohm R."/>
            <person name="Sun H."/>
            <person name="Tunlid A."/>
            <person name="Henrissat B."/>
            <person name="Grigoriev I.V."/>
            <person name="Hibbett D.S."/>
            <person name="Martin F."/>
        </authorList>
    </citation>
    <scope>NUCLEOTIDE SEQUENCE [LARGE SCALE GENOMIC DNA]</scope>
    <source>
        <strain evidence="5 6">Koide BX008</strain>
    </source>
</reference>
<organism evidence="5 6">
    <name type="scientific">Amanita muscaria (strain Koide BX008)</name>
    <dbReference type="NCBI Taxonomy" id="946122"/>
    <lineage>
        <taxon>Eukaryota</taxon>
        <taxon>Fungi</taxon>
        <taxon>Dikarya</taxon>
        <taxon>Basidiomycota</taxon>
        <taxon>Agaricomycotina</taxon>
        <taxon>Agaricomycetes</taxon>
        <taxon>Agaricomycetidae</taxon>
        <taxon>Agaricales</taxon>
        <taxon>Pluteineae</taxon>
        <taxon>Amanitaceae</taxon>
        <taxon>Amanita</taxon>
    </lineage>
</organism>
<keyword evidence="3" id="KW-0949">S-adenosyl-L-methionine</keyword>
<keyword evidence="6" id="KW-1185">Reference proteome</keyword>
<dbReference type="PROSITE" id="PS51683">
    <property type="entry name" value="SAM_OMT_II"/>
    <property type="match status" value="1"/>
</dbReference>
<evidence type="ECO:0000313" key="6">
    <source>
        <dbReference type="Proteomes" id="UP000054549"/>
    </source>
</evidence>
<evidence type="ECO:0000256" key="2">
    <source>
        <dbReference type="ARBA" id="ARBA00022679"/>
    </source>
</evidence>
<dbReference type="AlphaFoldDB" id="A0A0C2TI42"/>
<dbReference type="InParanoid" id="A0A0C2TI42"/>
<dbReference type="InterPro" id="IPR016461">
    <property type="entry name" value="COMT-like"/>
</dbReference>
<dbReference type="PANTHER" id="PTHR43712:SF2">
    <property type="entry name" value="O-METHYLTRANSFERASE CICE"/>
    <property type="match status" value="1"/>
</dbReference>
<evidence type="ECO:0000313" key="5">
    <source>
        <dbReference type="EMBL" id="KIL66624.1"/>
    </source>
</evidence>
<dbReference type="GO" id="GO:0032259">
    <property type="term" value="P:methylation"/>
    <property type="evidence" value="ECO:0007669"/>
    <property type="project" value="UniProtKB-KW"/>
</dbReference>
<dbReference type="PANTHER" id="PTHR43712">
    <property type="entry name" value="PUTATIVE (AFU_ORTHOLOGUE AFUA_4G14580)-RELATED"/>
    <property type="match status" value="1"/>
</dbReference>
<dbReference type="SUPFAM" id="SSF53335">
    <property type="entry name" value="S-adenosyl-L-methionine-dependent methyltransferases"/>
    <property type="match status" value="1"/>
</dbReference>
<protein>
    <recommendedName>
        <fullName evidence="4">O-methyltransferase C-terminal domain-containing protein</fullName>
    </recommendedName>
</protein>
<dbReference type="GO" id="GO:0008171">
    <property type="term" value="F:O-methyltransferase activity"/>
    <property type="evidence" value="ECO:0007669"/>
    <property type="project" value="InterPro"/>
</dbReference>
<evidence type="ECO:0000259" key="4">
    <source>
        <dbReference type="Pfam" id="PF00891"/>
    </source>
</evidence>
<gene>
    <name evidence="5" type="ORF">M378DRAFT_123790</name>
</gene>
<dbReference type="Gene3D" id="1.10.10.10">
    <property type="entry name" value="Winged helix-like DNA-binding domain superfamily/Winged helix DNA-binding domain"/>
    <property type="match status" value="1"/>
</dbReference>
<dbReference type="HOGENOM" id="CLU_005533_0_3_1"/>
<keyword evidence="2" id="KW-0808">Transferase</keyword>
<dbReference type="InterPro" id="IPR036390">
    <property type="entry name" value="WH_DNA-bd_sf"/>
</dbReference>
<proteinExistence type="predicted"/>
<dbReference type="EMBL" id="KN818235">
    <property type="protein sequence ID" value="KIL66624.1"/>
    <property type="molecule type" value="Genomic_DNA"/>
</dbReference>